<proteinExistence type="predicted"/>
<comment type="caution">
    <text evidence="1">The sequence shown here is derived from an EMBL/GenBank/DDBJ whole genome shotgun (WGS) entry which is preliminary data.</text>
</comment>
<dbReference type="AlphaFoldDB" id="A0A2W5ML50"/>
<dbReference type="EMBL" id="QFPN01000006">
    <property type="protein sequence ID" value="PZQ14160.1"/>
    <property type="molecule type" value="Genomic_DNA"/>
</dbReference>
<accession>A0A2W5ML50</accession>
<protein>
    <submittedName>
        <fullName evidence="1">Uncharacterized protein</fullName>
    </submittedName>
</protein>
<reference evidence="1 2" key="1">
    <citation type="submission" date="2017-08" db="EMBL/GenBank/DDBJ databases">
        <title>Infants hospitalized years apart are colonized by the same room-sourced microbial strains.</title>
        <authorList>
            <person name="Brooks B."/>
            <person name="Olm M.R."/>
            <person name="Firek B.A."/>
            <person name="Baker R."/>
            <person name="Thomas B.C."/>
            <person name="Morowitz M.J."/>
            <person name="Banfield J.F."/>
        </authorList>
    </citation>
    <scope>NUCLEOTIDE SEQUENCE [LARGE SCALE GENOMIC DNA]</scope>
    <source>
        <strain evidence="1">S2_005_003_R2_43</strain>
    </source>
</reference>
<dbReference type="Proteomes" id="UP000249577">
    <property type="component" value="Unassembled WGS sequence"/>
</dbReference>
<name>A0A2W5ML50_ANCNO</name>
<evidence type="ECO:0000313" key="2">
    <source>
        <dbReference type="Proteomes" id="UP000249577"/>
    </source>
</evidence>
<organism evidence="1 2">
    <name type="scientific">Ancylobacter novellus</name>
    <name type="common">Thiobacillus novellus</name>
    <dbReference type="NCBI Taxonomy" id="921"/>
    <lineage>
        <taxon>Bacteria</taxon>
        <taxon>Pseudomonadati</taxon>
        <taxon>Pseudomonadota</taxon>
        <taxon>Alphaproteobacteria</taxon>
        <taxon>Hyphomicrobiales</taxon>
        <taxon>Xanthobacteraceae</taxon>
        <taxon>Ancylobacter</taxon>
    </lineage>
</organism>
<evidence type="ECO:0000313" key="1">
    <source>
        <dbReference type="EMBL" id="PZQ14160.1"/>
    </source>
</evidence>
<gene>
    <name evidence="1" type="ORF">DI565_12045</name>
</gene>
<sequence length="76" mass="8130">MGFNTDDGFIVESRTVGDGPRDPVLTLLVLVLDEAEALSVIGADFPDRTNSIAASRPDLRAQAARLGIEPGTYRQT</sequence>